<gene>
    <name evidence="1" type="ORF">C7I55_12165</name>
</gene>
<dbReference type="OrthoDB" id="9850463at2"/>
<keyword evidence="2" id="KW-1185">Reference proteome</keyword>
<evidence type="ECO:0000313" key="1">
    <source>
        <dbReference type="EMBL" id="PSJ39374.1"/>
    </source>
</evidence>
<dbReference type="RefSeq" id="WP_106513274.1">
    <property type="nucleotide sequence ID" value="NZ_PXYI01000004.1"/>
</dbReference>
<sequence>MISVQKQLFDLAEKGLGEGRQLWVSIDHVPGEWHPVSSIALSRGGNFIRMCRADDGTLMVCRFKDLAAVRFDEGQRASA</sequence>
<dbReference type="AlphaFoldDB" id="A0A2P7QN32"/>
<organism evidence="1 2">
    <name type="scientific">Allosphingosinicella deserti</name>
    <dbReference type="NCBI Taxonomy" id="2116704"/>
    <lineage>
        <taxon>Bacteria</taxon>
        <taxon>Pseudomonadati</taxon>
        <taxon>Pseudomonadota</taxon>
        <taxon>Alphaproteobacteria</taxon>
        <taxon>Sphingomonadales</taxon>
        <taxon>Sphingomonadaceae</taxon>
        <taxon>Allosphingosinicella</taxon>
    </lineage>
</organism>
<evidence type="ECO:0000313" key="2">
    <source>
        <dbReference type="Proteomes" id="UP000241167"/>
    </source>
</evidence>
<accession>A0A2P7QN32</accession>
<name>A0A2P7QN32_9SPHN</name>
<protein>
    <submittedName>
        <fullName evidence="1">Uncharacterized protein</fullName>
    </submittedName>
</protein>
<dbReference type="Proteomes" id="UP000241167">
    <property type="component" value="Unassembled WGS sequence"/>
</dbReference>
<dbReference type="EMBL" id="PXYI01000004">
    <property type="protein sequence ID" value="PSJ39374.1"/>
    <property type="molecule type" value="Genomic_DNA"/>
</dbReference>
<proteinExistence type="predicted"/>
<reference evidence="1 2" key="1">
    <citation type="submission" date="2018-03" db="EMBL/GenBank/DDBJ databases">
        <title>The draft genome of Sphingosinicella sp. GL-C-18.</title>
        <authorList>
            <person name="Liu L."/>
            <person name="Li L."/>
            <person name="Liang L."/>
            <person name="Zhang X."/>
            <person name="Wang T."/>
        </authorList>
    </citation>
    <scope>NUCLEOTIDE SEQUENCE [LARGE SCALE GENOMIC DNA]</scope>
    <source>
        <strain evidence="1 2">GL-C-18</strain>
    </source>
</reference>
<comment type="caution">
    <text evidence="1">The sequence shown here is derived from an EMBL/GenBank/DDBJ whole genome shotgun (WGS) entry which is preliminary data.</text>
</comment>